<name>A0A1Y1IG11_KLENI</name>
<evidence type="ECO:0000256" key="3">
    <source>
        <dbReference type="ARBA" id="ARBA00022970"/>
    </source>
</evidence>
<dbReference type="InterPro" id="IPR013057">
    <property type="entry name" value="AA_transpt_TM"/>
</dbReference>
<keyword evidence="3" id="KW-0029">Amino-acid transport</keyword>
<evidence type="ECO:0000256" key="8">
    <source>
        <dbReference type="SAM" id="SignalP"/>
    </source>
</evidence>
<evidence type="ECO:0000256" key="6">
    <source>
        <dbReference type="SAM" id="MobiDB-lite"/>
    </source>
</evidence>
<dbReference type="AlphaFoldDB" id="A0A1Y1IG11"/>
<dbReference type="GO" id="GO:0016020">
    <property type="term" value="C:membrane"/>
    <property type="evidence" value="ECO:0000318"/>
    <property type="project" value="GO_Central"/>
</dbReference>
<sequence length="440" mass="47328">MGFAVGICSLLLLGFANAYTCVVMLQSAEEFGTPESFHDLTDVSLGHKWAVLLDWVVGLTSFFACTQKLILAGDFGVAIKQRIITHNYLPNRALIVLTLTIGLALPLVFKRNMRALEKVSSGGVLCTLTVLAILIYSYSVSVVRSDSWAGGDVVYANGTPDLLLALPVQQFVFAGQAGVIPLYKSMKNRSLRNGKIMVCCAFAFCVSVNLCFGIFGYLQFPEEQEGDVLNNLVSHKSAVYTAMYFLAIAGSISGYPLNLTVGRVHLGNILLGPEKAKSRKWVYLMTMVFFVGTLGLGLGIKNLGVVQGLAGRWKRKPPGGEKQRAPAGSGGDRKSAPKGGPNVWSNAAFEPGPIENDPEGSPAKSGGQKSVGRSRDDGKSDRGKEEERENRHRNHKQLRKLPAYILFGVAAVNAGLATIGNLVSLILVGWDNASITFKVS</sequence>
<evidence type="ECO:0000256" key="1">
    <source>
        <dbReference type="ARBA" id="ARBA00004141"/>
    </source>
</evidence>
<dbReference type="Proteomes" id="UP000054558">
    <property type="component" value="Unassembled WGS sequence"/>
</dbReference>
<evidence type="ECO:0000256" key="7">
    <source>
        <dbReference type="SAM" id="Phobius"/>
    </source>
</evidence>
<feature type="chain" id="PRO_5012056046" evidence="8">
    <location>
        <begin position="19"/>
        <end position="440"/>
    </location>
</feature>
<evidence type="ECO:0000259" key="9">
    <source>
        <dbReference type="Pfam" id="PF01490"/>
    </source>
</evidence>
<dbReference type="Pfam" id="PF01490">
    <property type="entry name" value="Aa_trans"/>
    <property type="match status" value="1"/>
</dbReference>
<protein>
    <submittedName>
        <fullName evidence="10">Amino acid transporter family protein</fullName>
    </submittedName>
</protein>
<feature type="transmembrane region" description="Helical" evidence="7">
    <location>
        <begin position="92"/>
        <end position="109"/>
    </location>
</feature>
<keyword evidence="3" id="KW-0813">Transport</keyword>
<feature type="region of interest" description="Disordered" evidence="6">
    <location>
        <begin position="311"/>
        <end position="395"/>
    </location>
</feature>
<dbReference type="OMA" id="DERCMDK"/>
<gene>
    <name evidence="10" type="ORF">KFL_004760070</name>
</gene>
<dbReference type="STRING" id="105231.A0A1Y1IG11"/>
<keyword evidence="8" id="KW-0732">Signal</keyword>
<dbReference type="GO" id="GO:0031090">
    <property type="term" value="C:organelle membrane"/>
    <property type="evidence" value="ECO:0007669"/>
    <property type="project" value="UniProtKB-ARBA"/>
</dbReference>
<proteinExistence type="predicted"/>
<feature type="transmembrane region" description="Helical" evidence="7">
    <location>
        <begin position="238"/>
        <end position="261"/>
    </location>
</feature>
<evidence type="ECO:0000256" key="5">
    <source>
        <dbReference type="ARBA" id="ARBA00023136"/>
    </source>
</evidence>
<feature type="transmembrane region" description="Helical" evidence="7">
    <location>
        <begin position="195"/>
        <end position="218"/>
    </location>
</feature>
<reference evidence="10 11" key="1">
    <citation type="journal article" date="2014" name="Nat. Commun.">
        <title>Klebsormidium flaccidum genome reveals primary factors for plant terrestrial adaptation.</title>
        <authorList>
            <person name="Hori K."/>
            <person name="Maruyama F."/>
            <person name="Fujisawa T."/>
            <person name="Togashi T."/>
            <person name="Yamamoto N."/>
            <person name="Seo M."/>
            <person name="Sato S."/>
            <person name="Yamada T."/>
            <person name="Mori H."/>
            <person name="Tajima N."/>
            <person name="Moriyama T."/>
            <person name="Ikeuchi M."/>
            <person name="Watanabe M."/>
            <person name="Wada H."/>
            <person name="Kobayashi K."/>
            <person name="Saito M."/>
            <person name="Masuda T."/>
            <person name="Sasaki-Sekimoto Y."/>
            <person name="Mashiguchi K."/>
            <person name="Awai K."/>
            <person name="Shimojima M."/>
            <person name="Masuda S."/>
            <person name="Iwai M."/>
            <person name="Nobusawa T."/>
            <person name="Narise T."/>
            <person name="Kondo S."/>
            <person name="Saito H."/>
            <person name="Sato R."/>
            <person name="Murakawa M."/>
            <person name="Ihara Y."/>
            <person name="Oshima-Yamada Y."/>
            <person name="Ohtaka K."/>
            <person name="Satoh M."/>
            <person name="Sonobe K."/>
            <person name="Ishii M."/>
            <person name="Ohtani R."/>
            <person name="Kanamori-Sato M."/>
            <person name="Honoki R."/>
            <person name="Miyazaki D."/>
            <person name="Mochizuki H."/>
            <person name="Umetsu J."/>
            <person name="Higashi K."/>
            <person name="Shibata D."/>
            <person name="Kamiya Y."/>
            <person name="Sato N."/>
            <person name="Nakamura Y."/>
            <person name="Tabata S."/>
            <person name="Ida S."/>
            <person name="Kurokawa K."/>
            <person name="Ohta H."/>
        </authorList>
    </citation>
    <scope>NUCLEOTIDE SEQUENCE [LARGE SCALE GENOMIC DNA]</scope>
    <source>
        <strain evidence="10 11">NIES-2285</strain>
    </source>
</reference>
<evidence type="ECO:0000313" key="10">
    <source>
        <dbReference type="EMBL" id="GAQ88992.1"/>
    </source>
</evidence>
<evidence type="ECO:0000313" key="11">
    <source>
        <dbReference type="Proteomes" id="UP000054558"/>
    </source>
</evidence>
<feature type="domain" description="Amino acid transporter transmembrane" evidence="9">
    <location>
        <begin position="1"/>
        <end position="311"/>
    </location>
</feature>
<dbReference type="OrthoDB" id="438545at2759"/>
<keyword evidence="5 7" id="KW-0472">Membrane</keyword>
<evidence type="ECO:0000256" key="4">
    <source>
        <dbReference type="ARBA" id="ARBA00022989"/>
    </source>
</evidence>
<dbReference type="GO" id="GO:0015179">
    <property type="term" value="F:L-amino acid transmembrane transporter activity"/>
    <property type="evidence" value="ECO:0000318"/>
    <property type="project" value="GO_Central"/>
</dbReference>
<organism evidence="10 11">
    <name type="scientific">Klebsormidium nitens</name>
    <name type="common">Green alga</name>
    <name type="synonym">Ulothrix nitens</name>
    <dbReference type="NCBI Taxonomy" id="105231"/>
    <lineage>
        <taxon>Eukaryota</taxon>
        <taxon>Viridiplantae</taxon>
        <taxon>Streptophyta</taxon>
        <taxon>Klebsormidiophyceae</taxon>
        <taxon>Klebsormidiales</taxon>
        <taxon>Klebsormidiaceae</taxon>
        <taxon>Klebsormidium</taxon>
    </lineage>
</organism>
<feature type="transmembrane region" description="Helical" evidence="7">
    <location>
        <begin position="403"/>
        <end position="430"/>
    </location>
</feature>
<dbReference type="PANTHER" id="PTHR22950">
    <property type="entry name" value="AMINO ACID TRANSPORTER"/>
    <property type="match status" value="1"/>
</dbReference>
<dbReference type="PANTHER" id="PTHR22950:SF682">
    <property type="entry name" value="TRANSMEMBRANE AMINO ACID TRANSPORTER FAMILY PROTEIN"/>
    <property type="match status" value="1"/>
</dbReference>
<dbReference type="GO" id="GO:0003333">
    <property type="term" value="P:amino acid transmembrane transport"/>
    <property type="evidence" value="ECO:0000318"/>
    <property type="project" value="GO_Central"/>
</dbReference>
<evidence type="ECO:0000256" key="2">
    <source>
        <dbReference type="ARBA" id="ARBA00022692"/>
    </source>
</evidence>
<feature type="signal peptide" evidence="8">
    <location>
        <begin position="1"/>
        <end position="18"/>
    </location>
</feature>
<dbReference type="EMBL" id="DF237425">
    <property type="protein sequence ID" value="GAQ88992.1"/>
    <property type="molecule type" value="Genomic_DNA"/>
</dbReference>
<accession>A0A1Y1IG11</accession>
<keyword evidence="2 7" id="KW-0812">Transmembrane</keyword>
<feature type="transmembrane region" description="Helical" evidence="7">
    <location>
        <begin position="281"/>
        <end position="300"/>
    </location>
</feature>
<feature type="compositionally biased region" description="Basic and acidic residues" evidence="6">
    <location>
        <begin position="373"/>
        <end position="390"/>
    </location>
</feature>
<keyword evidence="4 7" id="KW-1133">Transmembrane helix</keyword>
<comment type="subcellular location">
    <subcellularLocation>
        <location evidence="1">Membrane</location>
        <topology evidence="1">Multi-pass membrane protein</topology>
    </subcellularLocation>
</comment>
<keyword evidence="11" id="KW-1185">Reference proteome</keyword>
<feature type="transmembrane region" description="Helical" evidence="7">
    <location>
        <begin position="121"/>
        <end position="142"/>
    </location>
</feature>